<protein>
    <submittedName>
        <fullName evidence="2">Uncharacterized protein</fullName>
    </submittedName>
</protein>
<gene>
    <name evidence="2" type="ORF">EU508_18165</name>
</gene>
<reference evidence="2 3" key="1">
    <citation type="submission" date="2019-01" db="EMBL/GenBank/DDBJ databases">
        <title>Genome sequences of marine Pseudoalteromonas species.</title>
        <authorList>
            <person name="Boraston A.B."/>
            <person name="Hehemann J.-H."/>
            <person name="Vickers C.J."/>
            <person name="Salama-Alber O."/>
            <person name="Abe K."/>
            <person name="Hettle A.J."/>
        </authorList>
    </citation>
    <scope>NUCLEOTIDE SEQUENCE [LARGE SCALE GENOMIC DNA]</scope>
    <source>
        <strain evidence="2 3">PS42</strain>
    </source>
</reference>
<accession>A0AB73BC91</accession>
<feature type="transmembrane region" description="Helical" evidence="1">
    <location>
        <begin position="121"/>
        <end position="144"/>
    </location>
</feature>
<proteinExistence type="predicted"/>
<keyword evidence="1" id="KW-0472">Membrane</keyword>
<evidence type="ECO:0000313" key="3">
    <source>
        <dbReference type="Proteomes" id="UP000324162"/>
    </source>
</evidence>
<dbReference type="EMBL" id="SEUK01000055">
    <property type="protein sequence ID" value="KAA1156857.1"/>
    <property type="molecule type" value="Genomic_DNA"/>
</dbReference>
<keyword evidence="1" id="KW-1133">Transmembrane helix</keyword>
<sequence>MSKEYLKEHRLGEVIALIQVLAFHRNTSRSEKGLIEELKLIPRSANSWVELSKSHPELFRVRDEEDKINRVSLVSRYVASYETKNGKKIRERLEPSLVQKLIEVAIEIHDRQVSNFERWKVIVPLLVACISATAVITATLMKIAN</sequence>
<dbReference type="Proteomes" id="UP000324162">
    <property type="component" value="Unassembled WGS sequence"/>
</dbReference>
<keyword evidence="1" id="KW-0812">Transmembrane</keyword>
<dbReference type="AlphaFoldDB" id="A0AB73BC91"/>
<evidence type="ECO:0000256" key="1">
    <source>
        <dbReference type="SAM" id="Phobius"/>
    </source>
</evidence>
<name>A0AB73BC91_9GAMM</name>
<evidence type="ECO:0000313" key="2">
    <source>
        <dbReference type="EMBL" id="KAA1156857.1"/>
    </source>
</evidence>
<dbReference type="RefSeq" id="WP_149615106.1">
    <property type="nucleotide sequence ID" value="NZ_SEUK01000055.1"/>
</dbReference>
<organism evidence="2 3">
    <name type="scientific">Pseudoalteromonas fuliginea</name>
    <dbReference type="NCBI Taxonomy" id="1872678"/>
    <lineage>
        <taxon>Bacteria</taxon>
        <taxon>Pseudomonadati</taxon>
        <taxon>Pseudomonadota</taxon>
        <taxon>Gammaproteobacteria</taxon>
        <taxon>Alteromonadales</taxon>
        <taxon>Pseudoalteromonadaceae</taxon>
        <taxon>Pseudoalteromonas</taxon>
    </lineage>
</organism>
<comment type="caution">
    <text evidence="2">The sequence shown here is derived from an EMBL/GenBank/DDBJ whole genome shotgun (WGS) entry which is preliminary data.</text>
</comment>